<keyword evidence="7" id="KW-1185">Reference proteome</keyword>
<sequence>MRDFRNILVVCDEDSAYEHAFERLCWLAQSHAARVTLVDVIESAPGDLSRLFRAWAGSDGAHQIEEDIVALHRARLEDLAEPLREQQIQVTTLVLLGTPFVQIIRQVMRDGHDLVIKGAQRSRARPMLSDPDIQLLRKCGCPVWVLNVAAEPRARRILAAVDPDPEDERRDRLNWQILEFATALARRDGAWLDVVNAWRLPEESALRYGRARVPEAEVDRLVANAQRQSDWRLQRLTADFAGSCEMMRVLHIKGTPTDVILDHVETDGIDTVVMGTMGRTGIAGLLVGNTAESILKRVACSVLTVKPEGFVPPVSLTGSPEMRAQ</sequence>
<keyword evidence="3" id="KW-0963">Cytoplasm</keyword>
<dbReference type="GO" id="GO:0005737">
    <property type="term" value="C:cytoplasm"/>
    <property type="evidence" value="ECO:0007669"/>
    <property type="project" value="UniProtKB-SubCell"/>
</dbReference>
<evidence type="ECO:0000256" key="4">
    <source>
        <dbReference type="ARBA" id="ARBA00037131"/>
    </source>
</evidence>
<evidence type="ECO:0000256" key="2">
    <source>
        <dbReference type="ARBA" id="ARBA00008791"/>
    </source>
</evidence>
<proteinExistence type="inferred from homology"/>
<dbReference type="SUPFAM" id="SSF52402">
    <property type="entry name" value="Adenine nucleotide alpha hydrolases-like"/>
    <property type="match status" value="2"/>
</dbReference>
<feature type="domain" description="UspA" evidence="5">
    <location>
        <begin position="4"/>
        <end position="146"/>
    </location>
</feature>
<dbReference type="OrthoDB" id="5564966at2"/>
<comment type="similarity">
    <text evidence="2">Belongs to the universal stress protein A family.</text>
</comment>
<protein>
    <submittedName>
        <fullName evidence="6">Nucleotide-binding universal stress protein, UspA family</fullName>
    </submittedName>
</protein>
<gene>
    <name evidence="6" type="ORF">SAMN04487993_102555</name>
</gene>
<accession>A0A1G8SNC9</accession>
<dbReference type="PANTHER" id="PTHR47892:SF1">
    <property type="entry name" value="UNIVERSAL STRESS PROTEIN E"/>
    <property type="match status" value="1"/>
</dbReference>
<dbReference type="Gene3D" id="3.40.50.12370">
    <property type="match status" value="1"/>
</dbReference>
<dbReference type="Pfam" id="PF00582">
    <property type="entry name" value="Usp"/>
    <property type="match status" value="2"/>
</dbReference>
<organism evidence="6 7">
    <name type="scientific">Salipiger marinus</name>
    <dbReference type="NCBI Taxonomy" id="555512"/>
    <lineage>
        <taxon>Bacteria</taxon>
        <taxon>Pseudomonadati</taxon>
        <taxon>Pseudomonadota</taxon>
        <taxon>Alphaproteobacteria</taxon>
        <taxon>Rhodobacterales</taxon>
        <taxon>Roseobacteraceae</taxon>
        <taxon>Salipiger</taxon>
    </lineage>
</organism>
<dbReference type="EMBL" id="FNEJ01000025">
    <property type="protein sequence ID" value="SDJ30727.1"/>
    <property type="molecule type" value="Genomic_DNA"/>
</dbReference>
<dbReference type="CDD" id="cd00293">
    <property type="entry name" value="USP-like"/>
    <property type="match status" value="1"/>
</dbReference>
<dbReference type="PANTHER" id="PTHR47892">
    <property type="entry name" value="UNIVERSAL STRESS PROTEIN E"/>
    <property type="match status" value="1"/>
</dbReference>
<dbReference type="RefSeq" id="WP_089851005.1">
    <property type="nucleotide sequence ID" value="NZ_FNEJ01000025.1"/>
</dbReference>
<dbReference type="AlphaFoldDB" id="A0A1G8SNC9"/>
<evidence type="ECO:0000313" key="6">
    <source>
        <dbReference type="EMBL" id="SDJ30727.1"/>
    </source>
</evidence>
<reference evidence="6 7" key="1">
    <citation type="submission" date="2016-10" db="EMBL/GenBank/DDBJ databases">
        <authorList>
            <person name="de Groot N.N."/>
        </authorList>
    </citation>
    <scope>NUCLEOTIDE SEQUENCE [LARGE SCALE GENOMIC DNA]</scope>
    <source>
        <strain evidence="6 7">DSM 26424</strain>
    </source>
</reference>
<evidence type="ECO:0000313" key="7">
    <source>
        <dbReference type="Proteomes" id="UP000199093"/>
    </source>
</evidence>
<evidence type="ECO:0000256" key="3">
    <source>
        <dbReference type="ARBA" id="ARBA00022490"/>
    </source>
</evidence>
<feature type="domain" description="UspA" evidence="5">
    <location>
        <begin position="155"/>
        <end position="306"/>
    </location>
</feature>
<name>A0A1G8SNC9_9RHOB</name>
<dbReference type="InterPro" id="IPR006016">
    <property type="entry name" value="UspA"/>
</dbReference>
<evidence type="ECO:0000256" key="1">
    <source>
        <dbReference type="ARBA" id="ARBA00004496"/>
    </source>
</evidence>
<dbReference type="STRING" id="555512.SAMN04487993_102555"/>
<evidence type="ECO:0000259" key="5">
    <source>
        <dbReference type="Pfam" id="PF00582"/>
    </source>
</evidence>
<comment type="function">
    <text evidence="4">Required for resistance to DNA-damaging agents.</text>
</comment>
<dbReference type="Proteomes" id="UP000199093">
    <property type="component" value="Unassembled WGS sequence"/>
</dbReference>
<comment type="subcellular location">
    <subcellularLocation>
        <location evidence="1">Cytoplasm</location>
    </subcellularLocation>
</comment>